<keyword evidence="2" id="KW-1185">Reference proteome</keyword>
<accession>A0A9P6EZF9</accession>
<dbReference type="Proteomes" id="UP000723463">
    <property type="component" value="Unassembled WGS sequence"/>
</dbReference>
<comment type="caution">
    <text evidence="1">The sequence shown here is derived from an EMBL/GenBank/DDBJ whole genome shotgun (WGS) entry which is preliminary data.</text>
</comment>
<dbReference type="EMBL" id="JAAAXW010000307">
    <property type="protein sequence ID" value="KAF9538428.1"/>
    <property type="molecule type" value="Genomic_DNA"/>
</dbReference>
<organism evidence="1 2">
    <name type="scientific">Mortierella hygrophila</name>
    <dbReference type="NCBI Taxonomy" id="979708"/>
    <lineage>
        <taxon>Eukaryota</taxon>
        <taxon>Fungi</taxon>
        <taxon>Fungi incertae sedis</taxon>
        <taxon>Mucoromycota</taxon>
        <taxon>Mortierellomycotina</taxon>
        <taxon>Mortierellomycetes</taxon>
        <taxon>Mortierellales</taxon>
        <taxon>Mortierellaceae</taxon>
        <taxon>Mortierella</taxon>
    </lineage>
</organism>
<evidence type="ECO:0000313" key="2">
    <source>
        <dbReference type="Proteomes" id="UP000723463"/>
    </source>
</evidence>
<proteinExistence type="predicted"/>
<name>A0A9P6EZF9_9FUNG</name>
<sequence length="137" mass="15287">MFIVSRVLTDDPRSKLTKMTIILLAPSDINSYSATVDSGNTNKTVKTTASNGAVLFAAFWRDEKFGFITMASTTSMDMVRRGYDPATHWTRNVCPFLHTKLDLGLRFFKAGYLSEESGTLFVQTCGMGVLRRIVLDM</sequence>
<reference evidence="1" key="1">
    <citation type="journal article" date="2020" name="Fungal Divers.">
        <title>Resolving the Mortierellaceae phylogeny through synthesis of multi-gene phylogenetics and phylogenomics.</title>
        <authorList>
            <person name="Vandepol N."/>
            <person name="Liber J."/>
            <person name="Desiro A."/>
            <person name="Na H."/>
            <person name="Kennedy M."/>
            <person name="Barry K."/>
            <person name="Grigoriev I.V."/>
            <person name="Miller A.N."/>
            <person name="O'Donnell K."/>
            <person name="Stajich J.E."/>
            <person name="Bonito G."/>
        </authorList>
    </citation>
    <scope>NUCLEOTIDE SEQUENCE</scope>
    <source>
        <strain evidence="1">NRRL 2591</strain>
    </source>
</reference>
<dbReference type="AlphaFoldDB" id="A0A9P6EZF9"/>
<evidence type="ECO:0000313" key="1">
    <source>
        <dbReference type="EMBL" id="KAF9538428.1"/>
    </source>
</evidence>
<protein>
    <submittedName>
        <fullName evidence="1">Uncharacterized protein</fullName>
    </submittedName>
</protein>
<gene>
    <name evidence="1" type="ORF">EC957_006753</name>
</gene>